<dbReference type="InterPro" id="IPR003473">
    <property type="entry name" value="NadA"/>
</dbReference>
<dbReference type="NCBIfam" id="NF006878">
    <property type="entry name" value="PRK09375.1-2"/>
    <property type="match status" value="1"/>
</dbReference>
<protein>
    <recommendedName>
        <fullName evidence="2 9">Quinolinate synthase</fullName>
        <ecNumber evidence="2 9">2.5.1.72</ecNumber>
    </recommendedName>
</protein>
<gene>
    <name evidence="9 10" type="primary">nadA</name>
    <name evidence="10" type="ORF">PQG43_11935</name>
</gene>
<keyword evidence="5 9" id="KW-0808">Transferase</keyword>
<keyword evidence="9" id="KW-0963">Cytoplasm</keyword>
<comment type="subcellular location">
    <subcellularLocation>
        <location evidence="9">Cytoplasm</location>
    </subcellularLocation>
</comment>
<feature type="binding site" evidence="9">
    <location>
        <position position="146"/>
    </location>
    <ligand>
        <name>iminosuccinate</name>
        <dbReference type="ChEBI" id="CHEBI:77875"/>
    </ligand>
</feature>
<comment type="similarity">
    <text evidence="9">Belongs to the quinolinate synthase family. Type 2 subfamily.</text>
</comment>
<evidence type="ECO:0000256" key="7">
    <source>
        <dbReference type="ARBA" id="ARBA00023004"/>
    </source>
</evidence>
<dbReference type="GO" id="GO:0016740">
    <property type="term" value="F:transferase activity"/>
    <property type="evidence" value="ECO:0007669"/>
    <property type="project" value="UniProtKB-KW"/>
</dbReference>
<evidence type="ECO:0000313" key="11">
    <source>
        <dbReference type="Proteomes" id="UP001321344"/>
    </source>
</evidence>
<dbReference type="Proteomes" id="UP001321344">
    <property type="component" value="Unassembled WGS sequence"/>
</dbReference>
<feature type="binding site" evidence="9">
    <location>
        <position position="58"/>
    </location>
    <ligand>
        <name>iminosuccinate</name>
        <dbReference type="ChEBI" id="CHEBI:77875"/>
    </ligand>
</feature>
<evidence type="ECO:0000256" key="9">
    <source>
        <dbReference type="HAMAP-Rule" id="MF_00568"/>
    </source>
</evidence>
<dbReference type="InterPro" id="IPR023066">
    <property type="entry name" value="Quinolinate_synth_type2"/>
</dbReference>
<evidence type="ECO:0000256" key="4">
    <source>
        <dbReference type="ARBA" id="ARBA00022642"/>
    </source>
</evidence>
<dbReference type="RefSeq" id="WP_276344795.1">
    <property type="nucleotide sequence ID" value="NZ_JARJOW010000008.1"/>
</dbReference>
<dbReference type="EC" id="2.5.1.72" evidence="2 9"/>
<accession>A0ABT6BNH0</accession>
<keyword evidence="4 9" id="KW-0662">Pyridine nucleotide biosynthesis</keyword>
<feature type="binding site" evidence="9">
    <location>
        <position position="232"/>
    </location>
    <ligand>
        <name>iminosuccinate</name>
        <dbReference type="ChEBI" id="CHEBI:77875"/>
    </ligand>
</feature>
<feature type="binding site" evidence="9">
    <location>
        <position position="103"/>
    </location>
    <ligand>
        <name>[4Fe-4S] cluster</name>
        <dbReference type="ChEBI" id="CHEBI:49883"/>
    </ligand>
</feature>
<dbReference type="PANTHER" id="PTHR30573">
    <property type="entry name" value="QUINOLINATE SYNTHETASE A"/>
    <property type="match status" value="1"/>
</dbReference>
<evidence type="ECO:0000256" key="6">
    <source>
        <dbReference type="ARBA" id="ARBA00022723"/>
    </source>
</evidence>
<keyword evidence="3 9" id="KW-0004">4Fe-4S</keyword>
<dbReference type="SUPFAM" id="SSF142754">
    <property type="entry name" value="NadA-like"/>
    <property type="match status" value="1"/>
</dbReference>
<comment type="function">
    <text evidence="9">Catalyzes the condensation of iminoaspartate with dihydroxyacetone phosphate to form quinolinate.</text>
</comment>
<evidence type="ECO:0000256" key="3">
    <source>
        <dbReference type="ARBA" id="ARBA00022485"/>
    </source>
</evidence>
<dbReference type="Pfam" id="PF02445">
    <property type="entry name" value="NadA"/>
    <property type="match status" value="1"/>
</dbReference>
<dbReference type="EMBL" id="JARJOW010000008">
    <property type="protein sequence ID" value="MDF5691574.1"/>
    <property type="molecule type" value="Genomic_DNA"/>
</dbReference>
<keyword evidence="8 9" id="KW-0411">Iron-sulfur</keyword>
<organism evidence="10 11">
    <name type="scientific">Aquirufa aurantiipilula</name>
    <dbReference type="NCBI Taxonomy" id="2696561"/>
    <lineage>
        <taxon>Bacteria</taxon>
        <taxon>Pseudomonadati</taxon>
        <taxon>Bacteroidota</taxon>
        <taxon>Cytophagia</taxon>
        <taxon>Cytophagales</taxon>
        <taxon>Flectobacillaceae</taxon>
        <taxon>Aquirufa</taxon>
    </lineage>
</organism>
<dbReference type="InterPro" id="IPR036094">
    <property type="entry name" value="NadA_sf"/>
</dbReference>
<dbReference type="NCBIfam" id="TIGR00550">
    <property type="entry name" value="nadA"/>
    <property type="match status" value="1"/>
</dbReference>
<feature type="binding site" evidence="9">
    <location>
        <position position="189"/>
    </location>
    <ligand>
        <name>[4Fe-4S] cluster</name>
        <dbReference type="ChEBI" id="CHEBI:49883"/>
    </ligand>
</feature>
<comment type="catalytic activity">
    <reaction evidence="9">
        <text>iminosuccinate + dihydroxyacetone phosphate = quinolinate + phosphate + 2 H2O + H(+)</text>
        <dbReference type="Rhea" id="RHEA:25888"/>
        <dbReference type="ChEBI" id="CHEBI:15377"/>
        <dbReference type="ChEBI" id="CHEBI:15378"/>
        <dbReference type="ChEBI" id="CHEBI:29959"/>
        <dbReference type="ChEBI" id="CHEBI:43474"/>
        <dbReference type="ChEBI" id="CHEBI:57642"/>
        <dbReference type="ChEBI" id="CHEBI:77875"/>
        <dbReference type="EC" id="2.5.1.72"/>
    </reaction>
</comment>
<evidence type="ECO:0000256" key="8">
    <source>
        <dbReference type="ARBA" id="ARBA00023014"/>
    </source>
</evidence>
<reference evidence="10 11" key="1">
    <citation type="submission" date="2023-03" db="EMBL/GenBank/DDBJ databases">
        <title>Genome sequencing of Aquirufa.</title>
        <authorList>
            <person name="Pitt A."/>
            <person name="Hahn M.W."/>
        </authorList>
    </citation>
    <scope>NUCLEOTIDE SEQUENCE [LARGE SCALE GENOMIC DNA]</scope>
    <source>
        <strain evidence="10 11">WAEICH-18A</strain>
    </source>
</reference>
<dbReference type="NCBIfam" id="NF006879">
    <property type="entry name" value="PRK09375.1-4"/>
    <property type="match status" value="1"/>
</dbReference>
<evidence type="ECO:0000256" key="2">
    <source>
        <dbReference type="ARBA" id="ARBA00012669"/>
    </source>
</evidence>
<dbReference type="Gene3D" id="3.40.50.10800">
    <property type="entry name" value="NadA-like"/>
    <property type="match status" value="3"/>
</dbReference>
<comment type="cofactor">
    <cofactor evidence="9">
        <name>[4Fe-4S] cluster</name>
        <dbReference type="ChEBI" id="CHEBI:49883"/>
    </cofactor>
    <text evidence="9">Binds 1 [4Fe-4S] cluster per subunit.</text>
</comment>
<evidence type="ECO:0000256" key="5">
    <source>
        <dbReference type="ARBA" id="ARBA00022679"/>
    </source>
</evidence>
<evidence type="ECO:0000256" key="1">
    <source>
        <dbReference type="ARBA" id="ARBA00005065"/>
    </source>
</evidence>
<dbReference type="HAMAP" id="MF_00568">
    <property type="entry name" value="NadA_type2"/>
    <property type="match status" value="1"/>
</dbReference>
<feature type="binding site" evidence="9">
    <location>
        <begin position="215"/>
        <end position="217"/>
    </location>
    <ligand>
        <name>iminosuccinate</name>
        <dbReference type="ChEBI" id="CHEBI:77875"/>
    </ligand>
</feature>
<feature type="binding site" evidence="9">
    <location>
        <position position="41"/>
    </location>
    <ligand>
        <name>iminosuccinate</name>
        <dbReference type="ChEBI" id="CHEBI:77875"/>
    </ligand>
</feature>
<name>A0ABT6BNH0_9BACT</name>
<keyword evidence="7 9" id="KW-0408">Iron</keyword>
<keyword evidence="11" id="KW-1185">Reference proteome</keyword>
<feature type="binding site" evidence="9">
    <location>
        <begin position="129"/>
        <end position="131"/>
    </location>
    <ligand>
        <name>iminosuccinate</name>
        <dbReference type="ChEBI" id="CHEBI:77875"/>
    </ligand>
</feature>
<proteinExistence type="inferred from homology"/>
<feature type="binding site" evidence="9">
    <location>
        <position position="284"/>
    </location>
    <ligand>
        <name>[4Fe-4S] cluster</name>
        <dbReference type="ChEBI" id="CHEBI:49883"/>
    </ligand>
</feature>
<evidence type="ECO:0000313" key="10">
    <source>
        <dbReference type="EMBL" id="MDF5691574.1"/>
    </source>
</evidence>
<comment type="pathway">
    <text evidence="1 9">Cofactor biosynthesis; NAD(+) biosynthesis; quinolinate from iminoaspartate: step 1/1.</text>
</comment>
<dbReference type="PANTHER" id="PTHR30573:SF0">
    <property type="entry name" value="QUINOLINATE SYNTHASE, CHLOROPLASTIC"/>
    <property type="match status" value="1"/>
</dbReference>
<comment type="caution">
    <text evidence="10">The sequence shown here is derived from an EMBL/GenBank/DDBJ whole genome shotgun (WGS) entry which is preliminary data.</text>
</comment>
<sequence length="328" mass="36090">MNLTEEAAEVGYISRSAPKGPELIEAIKKLKAEKNAVILAHYYVDGEIQELADFVGDSLGLSQAAENTTADLIVFCGVHFMGETAKILNPSKKVVVPDFNAGCSLADSVPVEEFAALKAKNPNAVVVSYINCSAEIKAMTDIICTSSNAVQVVESIPKEKEIIFAPDANLGRYVAHKTGRELILWEGACMVHIDISLDKLKQLRVEFPDALLIAHPECKEMILREADYVGSTTALLNYVEKSDRQTFIVATEAGILHKMKMAVPNKHLIPAPANEQNSCACSECPYMKMNTLEKLYNALYYELPEIHLSEEIRIPAYKALKAMLEISK</sequence>
<keyword evidence="6 9" id="KW-0479">Metal-binding</keyword>